<proteinExistence type="predicted"/>
<keyword evidence="3 6" id="KW-0812">Transmembrane</keyword>
<feature type="transmembrane region" description="Helical" evidence="6">
    <location>
        <begin position="160"/>
        <end position="177"/>
    </location>
</feature>
<dbReference type="InterPro" id="IPR050833">
    <property type="entry name" value="Poly_Biosynth_Transport"/>
</dbReference>
<evidence type="ECO:0000313" key="7">
    <source>
        <dbReference type="EMBL" id="ASW43764.1"/>
    </source>
</evidence>
<name>A0A343JE06_9CLOT</name>
<feature type="transmembrane region" description="Helical" evidence="6">
    <location>
        <begin position="360"/>
        <end position="380"/>
    </location>
</feature>
<feature type="transmembrane region" description="Helical" evidence="6">
    <location>
        <begin position="183"/>
        <end position="207"/>
    </location>
</feature>
<dbReference type="Proteomes" id="UP000264883">
    <property type="component" value="Chromosome"/>
</dbReference>
<keyword evidence="2" id="KW-1003">Cell membrane</keyword>
<sequence length="537" mass="59383">MDKKSTGNGFLILSVASILGKLLSAIYVPLLTYVLTDTGYGIYTAGYDIFVFLIAVTSLGIQPAVTKVVTEYRTLGNYKDSLKAMKLARKYFTLIAIAISAIFLIIIVPVAKIINRENSTLTFIFLTPALIFAAIIAAYRGYMQGMEDMEPLAISQLIEQFINVIISLVFAAILYFITKDLRWGSAGGTIGTSLGAVVAIIYIIYIFEKRNYKEEVEKKHDSAVKRIHSKKIVKKLFSYAIPICIVAGVQNFAGVIDTITLGVLLKKAGLGSEVDNLSAVLSYYKTLIYVPLAIVTALGTSIFPKIIEAFIRKDRKDLRRQTSYSFRISYIIVIPATFGLAILSKEIYAFMFNGSPGHELVTYGSTLLILMSITTIQNVILQGINKLYVIIASVSAGLLVKIILNIILIPIPFLNVAGAAIATFVSYLIPAIINHRKIERSFRVKVPMIRQAIVPLICSIIMTIVIYICKFPIIKIAENLGGGKVIMAIITLVLITIGGSIYLVLMIYLGGIRKRDLDLISPRIIRYLPRRLRKQLI</sequence>
<dbReference type="InterPro" id="IPR002797">
    <property type="entry name" value="Polysacc_synth"/>
</dbReference>
<evidence type="ECO:0000256" key="5">
    <source>
        <dbReference type="ARBA" id="ARBA00023136"/>
    </source>
</evidence>
<feature type="transmembrane region" description="Helical" evidence="6">
    <location>
        <begin position="287"/>
        <end position="307"/>
    </location>
</feature>
<dbReference type="GO" id="GO:0005886">
    <property type="term" value="C:plasma membrane"/>
    <property type="evidence" value="ECO:0007669"/>
    <property type="project" value="UniProtKB-SubCell"/>
</dbReference>
<organism evidence="7 8">
    <name type="scientific">Clostridium isatidis</name>
    <dbReference type="NCBI Taxonomy" id="182773"/>
    <lineage>
        <taxon>Bacteria</taxon>
        <taxon>Bacillati</taxon>
        <taxon>Bacillota</taxon>
        <taxon>Clostridia</taxon>
        <taxon>Eubacteriales</taxon>
        <taxon>Clostridiaceae</taxon>
        <taxon>Clostridium</taxon>
    </lineage>
</organism>
<dbReference type="PIRSF" id="PIRSF038958">
    <property type="entry name" value="PG_synth_SpoVB"/>
    <property type="match status" value="1"/>
</dbReference>
<evidence type="ECO:0000256" key="1">
    <source>
        <dbReference type="ARBA" id="ARBA00004651"/>
    </source>
</evidence>
<evidence type="ECO:0000313" key="8">
    <source>
        <dbReference type="Proteomes" id="UP000264883"/>
    </source>
</evidence>
<keyword evidence="4 6" id="KW-1133">Transmembrane helix</keyword>
<feature type="transmembrane region" description="Helical" evidence="6">
    <location>
        <begin position="387"/>
        <end position="407"/>
    </location>
</feature>
<keyword evidence="5 6" id="KW-0472">Membrane</keyword>
<evidence type="ECO:0000256" key="2">
    <source>
        <dbReference type="ARBA" id="ARBA00022475"/>
    </source>
</evidence>
<dbReference type="OrthoDB" id="9775950at2"/>
<dbReference type="RefSeq" id="WP_119865898.1">
    <property type="nucleotide sequence ID" value="NZ_CP016786.1"/>
</dbReference>
<gene>
    <name evidence="7" type="ORF">BEN51_09800</name>
</gene>
<keyword evidence="8" id="KW-1185">Reference proteome</keyword>
<dbReference type="CDD" id="cd13124">
    <property type="entry name" value="MATE_SpoVB_like"/>
    <property type="match status" value="1"/>
</dbReference>
<evidence type="ECO:0000256" key="3">
    <source>
        <dbReference type="ARBA" id="ARBA00022692"/>
    </source>
</evidence>
<feature type="transmembrane region" description="Helical" evidence="6">
    <location>
        <begin position="328"/>
        <end position="348"/>
    </location>
</feature>
<evidence type="ECO:0000256" key="6">
    <source>
        <dbReference type="SAM" id="Phobius"/>
    </source>
</evidence>
<dbReference type="PANTHER" id="PTHR30250">
    <property type="entry name" value="PST FAMILY PREDICTED COLANIC ACID TRANSPORTER"/>
    <property type="match status" value="1"/>
</dbReference>
<dbReference type="PANTHER" id="PTHR30250:SF21">
    <property type="entry name" value="LIPID II FLIPPASE MURJ"/>
    <property type="match status" value="1"/>
</dbReference>
<dbReference type="EMBL" id="CP016786">
    <property type="protein sequence ID" value="ASW43764.1"/>
    <property type="molecule type" value="Genomic_DNA"/>
</dbReference>
<feature type="transmembrane region" description="Helical" evidence="6">
    <location>
        <begin position="236"/>
        <end position="256"/>
    </location>
</feature>
<reference evidence="7 8" key="1">
    <citation type="submission" date="2016-08" db="EMBL/GenBank/DDBJ databases">
        <title>Complete Genome Sequence Of The Indigo Reducing Clostridium isatidis DSM15098.</title>
        <authorList>
            <person name="Little G.T."/>
            <person name="Minton N.P."/>
        </authorList>
    </citation>
    <scope>NUCLEOTIDE SEQUENCE [LARGE SCALE GENOMIC DNA]</scope>
    <source>
        <strain evidence="7 8">DSM 15098</strain>
    </source>
</reference>
<dbReference type="AlphaFoldDB" id="A0A343JE06"/>
<feature type="transmembrane region" description="Helical" evidence="6">
    <location>
        <begin position="413"/>
        <end position="433"/>
    </location>
</feature>
<evidence type="ECO:0000256" key="4">
    <source>
        <dbReference type="ARBA" id="ARBA00022989"/>
    </source>
</evidence>
<dbReference type="Pfam" id="PF01943">
    <property type="entry name" value="Polysacc_synt"/>
    <property type="match status" value="1"/>
</dbReference>
<dbReference type="KEGG" id="cia:BEN51_09800"/>
<feature type="transmembrane region" description="Helical" evidence="6">
    <location>
        <begin position="49"/>
        <end position="70"/>
    </location>
</feature>
<feature type="transmembrane region" description="Helical" evidence="6">
    <location>
        <begin position="91"/>
        <end position="114"/>
    </location>
</feature>
<comment type="subcellular location">
    <subcellularLocation>
        <location evidence="1">Cell membrane</location>
        <topology evidence="1">Multi-pass membrane protein</topology>
    </subcellularLocation>
</comment>
<feature type="transmembrane region" description="Helical" evidence="6">
    <location>
        <begin position="453"/>
        <end position="473"/>
    </location>
</feature>
<feature type="transmembrane region" description="Helical" evidence="6">
    <location>
        <begin position="120"/>
        <end position="139"/>
    </location>
</feature>
<feature type="transmembrane region" description="Helical" evidence="6">
    <location>
        <begin position="485"/>
        <end position="509"/>
    </location>
</feature>
<dbReference type="InterPro" id="IPR024923">
    <property type="entry name" value="PG_synth_SpoVB"/>
</dbReference>
<protein>
    <submittedName>
        <fullName evidence="7">Polysaccharide biosynthesis protein</fullName>
    </submittedName>
</protein>
<accession>A0A343JE06</accession>